<feature type="transmembrane region" description="Helical" evidence="6">
    <location>
        <begin position="33"/>
        <end position="53"/>
    </location>
</feature>
<keyword evidence="5 6" id="KW-0472">Membrane</keyword>
<keyword evidence="9" id="KW-1185">Reference proteome</keyword>
<sequence>MKQTMFTSIWLALFGIFTLLVIAGDVKKRRISNQLLLVAFAVQVGFLLVSGFMPDFPILPAYINWRQCVTGFLMGLLVFFPLWSLKLLGAGDVKLIATLGFLLGFAGLWQVVLVATVLTGLHAVVTVLLQGWLPARASWWQESKEKRRGVPYGAWLGITALAWVLMVHWRGHAWF</sequence>
<organism evidence="8 9">
    <name type="scientific">Advenella mandrilli</name>
    <dbReference type="NCBI Taxonomy" id="2800330"/>
    <lineage>
        <taxon>Bacteria</taxon>
        <taxon>Pseudomonadati</taxon>
        <taxon>Pseudomonadota</taxon>
        <taxon>Betaproteobacteria</taxon>
        <taxon>Burkholderiales</taxon>
        <taxon>Alcaligenaceae</taxon>
    </lineage>
</organism>
<keyword evidence="3 6" id="KW-0812">Transmembrane</keyword>
<evidence type="ECO:0000259" key="7">
    <source>
        <dbReference type="Pfam" id="PF01478"/>
    </source>
</evidence>
<evidence type="ECO:0000256" key="3">
    <source>
        <dbReference type="ARBA" id="ARBA00022692"/>
    </source>
</evidence>
<dbReference type="InterPro" id="IPR052218">
    <property type="entry name" value="Preflagellin_Peptidase"/>
</dbReference>
<evidence type="ECO:0000256" key="5">
    <source>
        <dbReference type="ARBA" id="ARBA00023136"/>
    </source>
</evidence>
<evidence type="ECO:0000256" key="4">
    <source>
        <dbReference type="ARBA" id="ARBA00022989"/>
    </source>
</evidence>
<comment type="caution">
    <text evidence="8">The sequence shown here is derived from an EMBL/GenBank/DDBJ whole genome shotgun (WGS) entry which is preliminary data.</text>
</comment>
<dbReference type="EMBL" id="JAENGP010000002">
    <property type="protein sequence ID" value="MBK1779964.1"/>
    <property type="molecule type" value="Genomic_DNA"/>
</dbReference>
<dbReference type="PANTHER" id="PTHR36506:SF1">
    <property type="entry name" value="PREFLAGELLIN PEPTIDASE"/>
    <property type="match status" value="1"/>
</dbReference>
<dbReference type="Gene3D" id="1.20.120.1220">
    <property type="match status" value="1"/>
</dbReference>
<feature type="transmembrane region" description="Helical" evidence="6">
    <location>
        <begin position="96"/>
        <end position="129"/>
    </location>
</feature>
<proteinExistence type="predicted"/>
<feature type="transmembrane region" description="Helical" evidence="6">
    <location>
        <begin position="65"/>
        <end position="84"/>
    </location>
</feature>
<keyword evidence="2" id="KW-1003">Cell membrane</keyword>
<dbReference type="Proteomes" id="UP000635316">
    <property type="component" value="Unassembled WGS sequence"/>
</dbReference>
<feature type="domain" description="Prepilin type IV endopeptidase peptidase" evidence="7">
    <location>
        <begin position="13"/>
        <end position="123"/>
    </location>
</feature>
<accession>A0ABS1E964</accession>
<name>A0ABS1E964_9BURK</name>
<evidence type="ECO:0000256" key="1">
    <source>
        <dbReference type="ARBA" id="ARBA00004651"/>
    </source>
</evidence>
<feature type="transmembrane region" description="Helical" evidence="6">
    <location>
        <begin position="150"/>
        <end position="169"/>
    </location>
</feature>
<gene>
    <name evidence="8" type="ORF">JHL22_01900</name>
</gene>
<comment type="subcellular location">
    <subcellularLocation>
        <location evidence="1">Cell membrane</location>
        <topology evidence="1">Multi-pass membrane protein</topology>
    </subcellularLocation>
</comment>
<evidence type="ECO:0000256" key="6">
    <source>
        <dbReference type="SAM" id="Phobius"/>
    </source>
</evidence>
<dbReference type="InterPro" id="IPR000045">
    <property type="entry name" value="Prepilin_IV_endopep_pep"/>
</dbReference>
<dbReference type="Pfam" id="PF01478">
    <property type="entry name" value="Peptidase_A24"/>
    <property type="match status" value="1"/>
</dbReference>
<reference evidence="8 9" key="1">
    <citation type="submission" date="2020-12" db="EMBL/GenBank/DDBJ databases">
        <authorList>
            <person name="Lu T."/>
            <person name="Wang Q."/>
            <person name="Han X."/>
        </authorList>
    </citation>
    <scope>NUCLEOTIDE SEQUENCE [LARGE SCALE GENOMIC DNA]</scope>
    <source>
        <strain evidence="8 9">WQ 585</strain>
    </source>
</reference>
<dbReference type="PANTHER" id="PTHR36506">
    <property type="entry name" value="PREFLAGELLIN PEPTIDASE"/>
    <property type="match status" value="1"/>
</dbReference>
<protein>
    <submittedName>
        <fullName evidence="8">Prepilin peptidase</fullName>
    </submittedName>
</protein>
<evidence type="ECO:0000313" key="8">
    <source>
        <dbReference type="EMBL" id="MBK1779964.1"/>
    </source>
</evidence>
<keyword evidence="4 6" id="KW-1133">Transmembrane helix</keyword>
<evidence type="ECO:0000313" key="9">
    <source>
        <dbReference type="Proteomes" id="UP000635316"/>
    </source>
</evidence>
<evidence type="ECO:0000256" key="2">
    <source>
        <dbReference type="ARBA" id="ARBA00022475"/>
    </source>
</evidence>